<dbReference type="PANTHER" id="PTHR11800:SF2">
    <property type="entry name" value="DNA-DIRECTED RNA POLYMERASE II SUBUNIT RPB3"/>
    <property type="match status" value="1"/>
</dbReference>
<keyword evidence="2" id="KW-0804">Transcription</keyword>
<evidence type="ECO:0000259" key="4">
    <source>
        <dbReference type="SMART" id="SM00662"/>
    </source>
</evidence>
<dbReference type="GO" id="GO:0046983">
    <property type="term" value="F:protein dimerization activity"/>
    <property type="evidence" value="ECO:0007669"/>
    <property type="project" value="InterPro"/>
</dbReference>
<dbReference type="InterPro" id="IPR011262">
    <property type="entry name" value="DNA-dir_RNA_pol_insert"/>
</dbReference>
<dbReference type="SUPFAM" id="SSF55257">
    <property type="entry name" value="RBP11-like subunits of RNA polymerase"/>
    <property type="match status" value="1"/>
</dbReference>
<evidence type="ECO:0000256" key="1">
    <source>
        <dbReference type="ARBA" id="ARBA00022478"/>
    </source>
</evidence>
<dbReference type="Gene3D" id="3.30.1360.10">
    <property type="entry name" value="RNA polymerase, RBP11-like subunit"/>
    <property type="match status" value="1"/>
</dbReference>
<dbReference type="HAMAP" id="MF_00320">
    <property type="entry name" value="RNApol_arch_Rpo3"/>
    <property type="match status" value="1"/>
</dbReference>
<name>A0A7S1TMT8_9RHOD</name>
<gene>
    <name evidence="5" type="ORF">EAUS1353_LOCUS1266</name>
</gene>
<dbReference type="InterPro" id="IPR050518">
    <property type="entry name" value="Rpo3/RPB3_RNA_Pol_subunit"/>
</dbReference>
<feature type="domain" description="DNA-directed RNA polymerase RpoA/D/Rpb3-type" evidence="4">
    <location>
        <begin position="21"/>
        <end position="314"/>
    </location>
</feature>
<evidence type="ECO:0000313" key="5">
    <source>
        <dbReference type="EMBL" id="CAD9239528.1"/>
    </source>
</evidence>
<dbReference type="EMBL" id="HBGI01001936">
    <property type="protein sequence ID" value="CAD9239528.1"/>
    <property type="molecule type" value="Transcribed_RNA"/>
</dbReference>
<dbReference type="InterPro" id="IPR022842">
    <property type="entry name" value="RNAP_Rpo3/Rpb3/RPAC1"/>
</dbReference>
<dbReference type="GO" id="GO:0006366">
    <property type="term" value="P:transcription by RNA polymerase II"/>
    <property type="evidence" value="ECO:0007669"/>
    <property type="project" value="TreeGrafter"/>
</dbReference>
<dbReference type="Gene3D" id="2.170.120.12">
    <property type="entry name" value="DNA-directed RNA polymerase, insert domain"/>
    <property type="match status" value="1"/>
</dbReference>
<accession>A0A7S1TMT8</accession>
<dbReference type="InterPro" id="IPR036643">
    <property type="entry name" value="RNApol_insert_sf"/>
</dbReference>
<evidence type="ECO:0000256" key="3">
    <source>
        <dbReference type="ARBA" id="ARBA00025804"/>
    </source>
</evidence>
<keyword evidence="1" id="KW-0240">DNA-directed RNA polymerase</keyword>
<dbReference type="Pfam" id="PF01193">
    <property type="entry name" value="RNA_pol_L"/>
    <property type="match status" value="1"/>
</dbReference>
<dbReference type="PANTHER" id="PTHR11800">
    <property type="entry name" value="DNA-DIRECTED RNA POLYMERASE"/>
    <property type="match status" value="1"/>
</dbReference>
<dbReference type="GO" id="GO:0003899">
    <property type="term" value="F:DNA-directed RNA polymerase activity"/>
    <property type="evidence" value="ECO:0007669"/>
    <property type="project" value="InterPro"/>
</dbReference>
<dbReference type="InterPro" id="IPR036603">
    <property type="entry name" value="RBP11-like"/>
</dbReference>
<dbReference type="InterPro" id="IPR011263">
    <property type="entry name" value="DNA-dir_RNA_pol_RpoA/D/Rpb3"/>
</dbReference>
<dbReference type="Pfam" id="PF01000">
    <property type="entry name" value="RNA_pol_A_bac"/>
    <property type="match status" value="1"/>
</dbReference>
<dbReference type="PROSITE" id="PS00446">
    <property type="entry name" value="RNA_POL_D_30KD"/>
    <property type="match status" value="1"/>
</dbReference>
<dbReference type="SUPFAM" id="SSF56553">
    <property type="entry name" value="Insert subdomain of RNA polymerase alpha subunit"/>
    <property type="match status" value="1"/>
</dbReference>
<dbReference type="GO" id="GO:0005665">
    <property type="term" value="C:RNA polymerase II, core complex"/>
    <property type="evidence" value="ECO:0007669"/>
    <property type="project" value="TreeGrafter"/>
</dbReference>
<reference evidence="5" key="1">
    <citation type="submission" date="2021-01" db="EMBL/GenBank/DDBJ databases">
        <authorList>
            <person name="Corre E."/>
            <person name="Pelletier E."/>
            <person name="Niang G."/>
            <person name="Scheremetjew M."/>
            <person name="Finn R."/>
            <person name="Kale V."/>
            <person name="Holt S."/>
            <person name="Cochrane G."/>
            <person name="Meng A."/>
            <person name="Brown T."/>
            <person name="Cohen L."/>
        </authorList>
    </citation>
    <scope>NUCLEOTIDE SEQUENCE</scope>
    <source>
        <strain evidence="5">CCMP3124</strain>
    </source>
</reference>
<evidence type="ECO:0000256" key="2">
    <source>
        <dbReference type="ARBA" id="ARBA00023163"/>
    </source>
</evidence>
<dbReference type="AlphaFoldDB" id="A0A7S1TMT8"/>
<organism evidence="5">
    <name type="scientific">Erythrolobus australicus</name>
    <dbReference type="NCBI Taxonomy" id="1077150"/>
    <lineage>
        <taxon>Eukaryota</taxon>
        <taxon>Rhodophyta</taxon>
        <taxon>Bangiophyceae</taxon>
        <taxon>Porphyridiales</taxon>
        <taxon>Porphyridiaceae</taxon>
        <taxon>Erythrolobus</taxon>
    </lineage>
</organism>
<dbReference type="InterPro" id="IPR001514">
    <property type="entry name" value="DNA-dir_RNA_pol_30-40kDasu_CS"/>
</dbReference>
<proteinExistence type="inferred from homology"/>
<protein>
    <recommendedName>
        <fullName evidence="4">DNA-directed RNA polymerase RpoA/D/Rpb3-type domain-containing protein</fullName>
    </recommendedName>
</protein>
<dbReference type="SMART" id="SM00662">
    <property type="entry name" value="RPOLD"/>
    <property type="match status" value="1"/>
</dbReference>
<comment type="similarity">
    <text evidence="3">Belongs to the archaeal Rpo3/eukaryotic RPB3 RNA polymerase subunit family.</text>
</comment>
<sequence length="328" mass="35403">MPSAPRFPSLQVAELSADGRELRFALTRTDASVANALRRVMIAEVPTIAIDLVSISVNSSALHDEFLAHRLGMIPLFSERAVSMRYARDCDCDEFCPQCAAMYRLAVSCSAAETELAVTSRHLEPVWPESAEILPVHDASTAPTRLSVDGGERAAILIAKLRPGQRLDMTCIARKGLGKEHAKWIPVATASFRGAPAVSLKLDRLNVLLDRAAKAEVAAWSDGALMLRRERDVLEFDPAFVAGRTSISADLVRRVGELLLDVNAHVSEVVEVGAADGGSSFDFVVESTGVLSAPDILRAAIRVLMDKLQGIDAALKAEIIEQHGEMIL</sequence>
<dbReference type="GO" id="GO:0003677">
    <property type="term" value="F:DNA binding"/>
    <property type="evidence" value="ECO:0007669"/>
    <property type="project" value="InterPro"/>
</dbReference>